<comment type="catalytic activity">
    <reaction evidence="1 7 10 11">
        <text>Thiol-dependent hydrolysis of ester, thioester, amide, peptide and isopeptide bonds formed by the C-terminal Gly of ubiquitin (a 76-residue protein attached to proteins as an intracellular targeting signal).</text>
        <dbReference type="EC" id="3.4.19.12"/>
    </reaction>
</comment>
<dbReference type="PANTHER" id="PTHR10589:SF16">
    <property type="entry name" value="UBIQUITIN CARBOXYL-TERMINAL HYDROLASE ISOZYME L5"/>
    <property type="match status" value="1"/>
</dbReference>
<proteinExistence type="inferred from homology"/>
<comment type="similarity">
    <text evidence="2 7 10 11">Belongs to the peptidase C12 family.</text>
</comment>
<dbReference type="STRING" id="1206466.K0KAR9"/>
<dbReference type="PRINTS" id="PR00707">
    <property type="entry name" value="UBCTHYDRLASE"/>
</dbReference>
<keyword evidence="4 7" id="KW-0833">Ubl conjugation pathway</keyword>
<keyword evidence="6 7" id="KW-0788">Thiol protease</keyword>
<dbReference type="Proteomes" id="UP000009328">
    <property type="component" value="Unassembled WGS sequence"/>
</dbReference>
<dbReference type="SUPFAM" id="SSF54001">
    <property type="entry name" value="Cysteine proteinases"/>
    <property type="match status" value="1"/>
</dbReference>
<dbReference type="InterPro" id="IPR038765">
    <property type="entry name" value="Papain-like_cys_pep_sf"/>
</dbReference>
<name>K0KAR9_WICCF</name>
<organism evidence="13 14">
    <name type="scientific">Wickerhamomyces ciferrii (strain ATCC 14091 / BCRC 22168 / CBS 111 / JCM 3599 / NBRC 0793 / NRRL Y-1031 F-60-10)</name>
    <name type="common">Yeast</name>
    <name type="synonym">Pichia ciferrii</name>
    <dbReference type="NCBI Taxonomy" id="1206466"/>
    <lineage>
        <taxon>Eukaryota</taxon>
        <taxon>Fungi</taxon>
        <taxon>Dikarya</taxon>
        <taxon>Ascomycota</taxon>
        <taxon>Saccharomycotina</taxon>
        <taxon>Saccharomycetes</taxon>
        <taxon>Phaffomycetales</taxon>
        <taxon>Wickerhamomycetaceae</taxon>
        <taxon>Wickerhamomyces</taxon>
    </lineage>
</organism>
<evidence type="ECO:0000256" key="9">
    <source>
        <dbReference type="PIRSR" id="PIRSR038120-2"/>
    </source>
</evidence>
<dbReference type="EC" id="3.4.19.12" evidence="7 11"/>
<feature type="active site" description="Proton donor" evidence="8 10">
    <location>
        <position position="161"/>
    </location>
</feature>
<dbReference type="EMBL" id="CAIF01000036">
    <property type="protein sequence ID" value="CCH42095.1"/>
    <property type="molecule type" value="Genomic_DNA"/>
</dbReference>
<keyword evidence="14" id="KW-1185">Reference proteome</keyword>
<dbReference type="Gene3D" id="3.40.532.10">
    <property type="entry name" value="Peptidase C12, ubiquitin carboxyl-terminal hydrolase"/>
    <property type="match status" value="1"/>
</dbReference>
<accession>K0KAR9</accession>
<evidence type="ECO:0000256" key="3">
    <source>
        <dbReference type="ARBA" id="ARBA00022670"/>
    </source>
</evidence>
<dbReference type="eggNOG" id="KOG2778">
    <property type="taxonomic scope" value="Eukaryota"/>
</dbReference>
<feature type="active site" description="Nucleophile" evidence="8 10">
    <location>
        <position position="83"/>
    </location>
</feature>
<evidence type="ECO:0000313" key="14">
    <source>
        <dbReference type="Proteomes" id="UP000009328"/>
    </source>
</evidence>
<dbReference type="PIRSF" id="PIRSF038120">
    <property type="entry name" value="Ubiquitinyl_hydrolase_UCH37"/>
    <property type="match status" value="1"/>
</dbReference>
<evidence type="ECO:0000256" key="7">
    <source>
        <dbReference type="PIRNR" id="PIRNR038120"/>
    </source>
</evidence>
<evidence type="ECO:0000256" key="1">
    <source>
        <dbReference type="ARBA" id="ARBA00000707"/>
    </source>
</evidence>
<dbReference type="InterPro" id="IPR036959">
    <property type="entry name" value="Peptidase_C12_UCH_sf"/>
</dbReference>
<evidence type="ECO:0000256" key="5">
    <source>
        <dbReference type="ARBA" id="ARBA00022801"/>
    </source>
</evidence>
<keyword evidence="3 7" id="KW-0645">Protease</keyword>
<evidence type="ECO:0000256" key="2">
    <source>
        <dbReference type="ARBA" id="ARBA00009326"/>
    </source>
</evidence>
<dbReference type="GO" id="GO:0006511">
    <property type="term" value="P:ubiquitin-dependent protein catabolic process"/>
    <property type="evidence" value="ECO:0007669"/>
    <property type="project" value="UniProtKB-UniRule"/>
</dbReference>
<dbReference type="MEROPS" id="C12.009"/>
<dbReference type="InterPro" id="IPR001578">
    <property type="entry name" value="Peptidase_C12_UCH"/>
</dbReference>
<evidence type="ECO:0000256" key="11">
    <source>
        <dbReference type="RuleBase" id="RU361215"/>
    </source>
</evidence>
<dbReference type="PANTHER" id="PTHR10589">
    <property type="entry name" value="UBIQUITIN CARBOXYL-TERMINAL HYDROLASE"/>
    <property type="match status" value="1"/>
</dbReference>
<dbReference type="InParanoid" id="K0KAR9"/>
<feature type="site" description="Important for enzyme activity" evidence="9 10">
    <location>
        <position position="177"/>
    </location>
</feature>
<dbReference type="InterPro" id="IPR017390">
    <property type="entry name" value="Ubiquitinyl_hydrolase_UCH37"/>
</dbReference>
<sequence length="302" mass="34365">MSSGWNTIESDAVMEKLQVKNVQFEELYSFDQETLSSIAPLYGVIFLFKYGQSSHGSELKDGVYDFDNQDSIFFAKQTIQNACATQAVLNVLLNRNDIDLGPELTNFKEFVGSFDPDLKGETISNSDLIRSIHNSFSSPNSFIDESQQDQPQDDDDDGLYHFVGYVRSSNGHLLELDGLQPAPIDHGLCETDDEFISKLPTVLSKRISHFKDGELRFSLLGIVQDRRKTLKEIGDEEGLEREILKRQLWKRENELRKQDFAGLVYNVLTSISKGKSDDEWNEILNKARTKGVSRILAKQLRR</sequence>
<protein>
    <recommendedName>
        <fullName evidence="7 11">Ubiquitin carboxyl-terminal hydrolase</fullName>
        <ecNumber evidence="7 11">3.4.19.12</ecNumber>
    </recommendedName>
</protein>
<feature type="site" description="Transition state stabilizer" evidence="10">
    <location>
        <position position="77"/>
    </location>
</feature>
<feature type="domain" description="UCH catalytic" evidence="12">
    <location>
        <begin position="4"/>
        <end position="224"/>
    </location>
</feature>
<dbReference type="AlphaFoldDB" id="K0KAR9"/>
<dbReference type="GO" id="GO:0016579">
    <property type="term" value="P:protein deubiquitination"/>
    <property type="evidence" value="ECO:0007669"/>
    <property type="project" value="InterPro"/>
</dbReference>
<dbReference type="GO" id="GO:0005737">
    <property type="term" value="C:cytoplasm"/>
    <property type="evidence" value="ECO:0007669"/>
    <property type="project" value="TreeGrafter"/>
</dbReference>
<evidence type="ECO:0000256" key="10">
    <source>
        <dbReference type="PROSITE-ProRule" id="PRU01393"/>
    </source>
</evidence>
<dbReference type="Pfam" id="PF01088">
    <property type="entry name" value="Peptidase_C12"/>
    <property type="match status" value="1"/>
</dbReference>
<evidence type="ECO:0000256" key="6">
    <source>
        <dbReference type="ARBA" id="ARBA00022807"/>
    </source>
</evidence>
<dbReference type="HOGENOM" id="CLU_018316_0_1_1"/>
<evidence type="ECO:0000256" key="4">
    <source>
        <dbReference type="ARBA" id="ARBA00022786"/>
    </source>
</evidence>
<dbReference type="GO" id="GO:0004843">
    <property type="term" value="F:cysteine-type deubiquitinase activity"/>
    <property type="evidence" value="ECO:0007669"/>
    <property type="project" value="UniProtKB-UniRule"/>
</dbReference>
<comment type="caution">
    <text evidence="13">The sequence shown here is derived from an EMBL/GenBank/DDBJ whole genome shotgun (WGS) entry which is preliminary data.</text>
</comment>
<evidence type="ECO:0000259" key="12">
    <source>
        <dbReference type="PROSITE" id="PS52048"/>
    </source>
</evidence>
<gene>
    <name evidence="13" type="ORF">BN7_1637</name>
</gene>
<keyword evidence="5 7" id="KW-0378">Hydrolase</keyword>
<dbReference type="PROSITE" id="PS52048">
    <property type="entry name" value="UCH_DOMAIN"/>
    <property type="match status" value="1"/>
</dbReference>
<reference evidence="13 14" key="1">
    <citation type="journal article" date="2012" name="Eukaryot. Cell">
        <title>Draft genome sequence of Wickerhamomyces ciferrii NRRL Y-1031 F-60-10.</title>
        <authorList>
            <person name="Schneider J."/>
            <person name="Andrea H."/>
            <person name="Blom J."/>
            <person name="Jaenicke S."/>
            <person name="Ruckert C."/>
            <person name="Schorsch C."/>
            <person name="Szczepanowski R."/>
            <person name="Farwick M."/>
            <person name="Goesmann A."/>
            <person name="Puhler A."/>
            <person name="Schaffer S."/>
            <person name="Tauch A."/>
            <person name="Kohler T."/>
            <person name="Brinkrolf K."/>
        </authorList>
    </citation>
    <scope>NUCLEOTIDE SEQUENCE [LARGE SCALE GENOMIC DNA]</scope>
    <source>
        <strain evidence="14">ATCC 14091 / BCRC 22168 / CBS 111 / JCM 3599 / NBRC 0793 / NRRL Y-1031 F-60-10</strain>
    </source>
</reference>
<evidence type="ECO:0000256" key="8">
    <source>
        <dbReference type="PIRSR" id="PIRSR038120-1"/>
    </source>
</evidence>
<evidence type="ECO:0000313" key="13">
    <source>
        <dbReference type="EMBL" id="CCH42095.1"/>
    </source>
</evidence>